<comment type="function">
    <text evidence="9">Could be involved in resistance to puromycin, acriflavine and tetraphenylarsonium chloride.</text>
</comment>
<dbReference type="Gene3D" id="2.20.200.10">
    <property type="entry name" value="Outer membrane efflux proteins (OEP)"/>
    <property type="match status" value="1"/>
</dbReference>
<comment type="similarity">
    <text evidence="2 10">Belongs to the outer membrane factor (OMF) (TC 1.B.17) family.</text>
</comment>
<evidence type="ECO:0000256" key="7">
    <source>
        <dbReference type="ARBA" id="ARBA00023139"/>
    </source>
</evidence>
<evidence type="ECO:0000256" key="6">
    <source>
        <dbReference type="ARBA" id="ARBA00023136"/>
    </source>
</evidence>
<evidence type="ECO:0000256" key="3">
    <source>
        <dbReference type="ARBA" id="ARBA00022452"/>
    </source>
</evidence>
<keyword evidence="6 10" id="KW-0472">Membrane</keyword>
<comment type="subcellular location">
    <subcellularLocation>
        <location evidence="1 10">Cell outer membrane</location>
        <topology evidence="1 10">Lipid-anchor</topology>
    </subcellularLocation>
</comment>
<evidence type="ECO:0000256" key="8">
    <source>
        <dbReference type="ARBA" id="ARBA00023288"/>
    </source>
</evidence>
<keyword evidence="4 10" id="KW-0812">Transmembrane</keyword>
<evidence type="ECO:0000313" key="11">
    <source>
        <dbReference type="EMBL" id="MFJ5431603.1"/>
    </source>
</evidence>
<organism evidence="11 12">
    <name type="scientific">Pectobacterium actinidiae</name>
    <dbReference type="NCBI Taxonomy" id="1507808"/>
    <lineage>
        <taxon>Bacteria</taxon>
        <taxon>Pseudomonadati</taxon>
        <taxon>Pseudomonadota</taxon>
        <taxon>Gammaproteobacteria</taxon>
        <taxon>Enterobacterales</taxon>
        <taxon>Pectobacteriaceae</taxon>
        <taxon>Pectobacterium</taxon>
    </lineage>
</organism>
<dbReference type="Gene3D" id="1.20.1600.10">
    <property type="entry name" value="Outer membrane efflux proteins (OEP)"/>
    <property type="match status" value="1"/>
</dbReference>
<comment type="caution">
    <text evidence="11">The sequence shown here is derived from an EMBL/GenBank/DDBJ whole genome shotgun (WGS) entry which is preliminary data.</text>
</comment>
<gene>
    <name evidence="11" type="ORF">ACIPUP_20925</name>
</gene>
<keyword evidence="5" id="KW-0732">Signal</keyword>
<evidence type="ECO:0000256" key="1">
    <source>
        <dbReference type="ARBA" id="ARBA00004459"/>
    </source>
</evidence>
<dbReference type="RefSeq" id="WP_400398306.1">
    <property type="nucleotide sequence ID" value="NZ_JBIXLL010000015.1"/>
</dbReference>
<evidence type="ECO:0000313" key="12">
    <source>
        <dbReference type="Proteomes" id="UP001617689"/>
    </source>
</evidence>
<evidence type="ECO:0000256" key="10">
    <source>
        <dbReference type="RuleBase" id="RU362097"/>
    </source>
</evidence>
<dbReference type="InterPro" id="IPR010131">
    <property type="entry name" value="MdtP/NodT-like"/>
</dbReference>
<evidence type="ECO:0000256" key="9">
    <source>
        <dbReference type="ARBA" id="ARBA00037313"/>
    </source>
</evidence>
<reference evidence="11 12" key="1">
    <citation type="submission" date="2024-10" db="EMBL/GenBank/DDBJ databases">
        <authorList>
            <person name="Lu C.-H."/>
        </authorList>
    </citation>
    <scope>NUCLEOTIDE SEQUENCE [LARGE SCALE GENOMIC DNA]</scope>
    <source>
        <strain evidence="11 12">22ZTDG03-2</strain>
    </source>
</reference>
<dbReference type="SUPFAM" id="SSF56954">
    <property type="entry name" value="Outer membrane efflux proteins (OEP)"/>
    <property type="match status" value="1"/>
</dbReference>
<evidence type="ECO:0000256" key="2">
    <source>
        <dbReference type="ARBA" id="ARBA00007613"/>
    </source>
</evidence>
<keyword evidence="3 10" id="KW-1134">Transmembrane beta strand</keyword>
<dbReference type="Pfam" id="PF02321">
    <property type="entry name" value="OEP"/>
    <property type="match status" value="2"/>
</dbReference>
<accession>A0ABW8GFW6</accession>
<dbReference type="NCBIfam" id="TIGR01845">
    <property type="entry name" value="outer_NodT"/>
    <property type="match status" value="1"/>
</dbReference>
<dbReference type="Proteomes" id="UP001617689">
    <property type="component" value="Unassembled WGS sequence"/>
</dbReference>
<sequence>MKSLSTTIGIVLNQTPRNFPLTAITLSAMLMLTGCVPGYLKTSSVTSDPQSIEVSQAIEGIFVSKANWPQEKWWHAFGDDQLNELVDEALASSPTLRAASARVHQADAVQGMMQAQQLPKLDANIASTRQRYSENGTTPAVMAGTWQTVNQDTLNVSYELDFWGKNRAAVEAAVGRTRAMEVDRYATQLMLSSAIVQTYIGLEESYHQLAIEQQMLIQQMKVLDLTQQRFSAELDSQIDIKQSQAAIPATRARIAALKESQELSRNKLAALLGKGPDRGRAITAPRIKPFDTVTIPSVLPAELLGHRPDVVAQRWRVEAASHDIEGARARFYPNINLIAYAGYQSLGFDQISSASSRILGIGPAISLPIFEGGRLRANLAAQNAAYDIAVENYNQTLVDAMHDISDQLSSIRWLRERIELQQQAVQTADDAARLVGQRYGAGLATYIQVLTTDNDALEQHRQLALLESRGLALEANLSRALGGGYVPDLAVEVANK</sequence>
<protein>
    <submittedName>
        <fullName evidence="11">Efflux transporter outer membrane subunit</fullName>
    </submittedName>
</protein>
<name>A0ABW8GFW6_9GAMM</name>
<dbReference type="PROSITE" id="PS51257">
    <property type="entry name" value="PROKAR_LIPOPROTEIN"/>
    <property type="match status" value="1"/>
</dbReference>
<dbReference type="PANTHER" id="PTHR30203">
    <property type="entry name" value="OUTER MEMBRANE CATION EFFLUX PROTEIN"/>
    <property type="match status" value="1"/>
</dbReference>
<evidence type="ECO:0000256" key="5">
    <source>
        <dbReference type="ARBA" id="ARBA00022729"/>
    </source>
</evidence>
<dbReference type="PANTHER" id="PTHR30203:SF20">
    <property type="entry name" value="MULTIDRUG RESISTANCE OUTER MEMBRANE PROTEIN MDTP-RELATED"/>
    <property type="match status" value="1"/>
</dbReference>
<evidence type="ECO:0000256" key="4">
    <source>
        <dbReference type="ARBA" id="ARBA00022692"/>
    </source>
</evidence>
<keyword evidence="7 10" id="KW-0564">Palmitate</keyword>
<dbReference type="InterPro" id="IPR003423">
    <property type="entry name" value="OMP_efflux"/>
</dbReference>
<keyword evidence="8 10" id="KW-0449">Lipoprotein</keyword>
<dbReference type="EMBL" id="JBIXLL010000015">
    <property type="protein sequence ID" value="MFJ5431603.1"/>
    <property type="molecule type" value="Genomic_DNA"/>
</dbReference>
<proteinExistence type="inferred from homology"/>
<keyword evidence="12" id="KW-1185">Reference proteome</keyword>